<accession>A0A5C6TSX7</accession>
<evidence type="ECO:0000256" key="1">
    <source>
        <dbReference type="ARBA" id="ARBA00004162"/>
    </source>
</evidence>
<dbReference type="AlphaFoldDB" id="A0A5C6TSX7"/>
<proteinExistence type="inferred from homology"/>
<protein>
    <submittedName>
        <fullName evidence="9">Biopolymer transporter ExbD</fullName>
    </submittedName>
</protein>
<comment type="similarity">
    <text evidence="2 7">Belongs to the ExbD/TolR family.</text>
</comment>
<dbReference type="EMBL" id="VOQQ01000001">
    <property type="protein sequence ID" value="TXC63101.1"/>
    <property type="molecule type" value="Genomic_DNA"/>
</dbReference>
<dbReference type="OrthoDB" id="9798629at2"/>
<keyword evidence="5 8" id="KW-1133">Transmembrane helix</keyword>
<evidence type="ECO:0000256" key="8">
    <source>
        <dbReference type="SAM" id="Phobius"/>
    </source>
</evidence>
<keyword evidence="3" id="KW-1003">Cell membrane</keyword>
<keyword evidence="6 8" id="KW-0472">Membrane</keyword>
<evidence type="ECO:0000256" key="7">
    <source>
        <dbReference type="RuleBase" id="RU003879"/>
    </source>
</evidence>
<sequence length="147" mass="15646">MAMGPIKGAGRRGRRAPMAEINVTPMVDVMLVLLIIFMVTAPLLTAGVQVDLPKTKAAALDQDQRPVSISIDRTGAIFIDNTRVPEGALGPRLQAIASGSNDEGGPRIYLRADSGLDYGRVMEVMGEINHAGLRRMALVGNPQGEAR</sequence>
<comment type="caution">
    <text evidence="9">The sequence shown here is derived from an EMBL/GenBank/DDBJ whole genome shotgun (WGS) entry which is preliminary data.</text>
</comment>
<dbReference type="GO" id="GO:0005886">
    <property type="term" value="C:plasma membrane"/>
    <property type="evidence" value="ECO:0007669"/>
    <property type="project" value="UniProtKB-SubCell"/>
</dbReference>
<dbReference type="Proteomes" id="UP000321249">
    <property type="component" value="Unassembled WGS sequence"/>
</dbReference>
<dbReference type="RefSeq" id="WP_147042509.1">
    <property type="nucleotide sequence ID" value="NZ_BAABIR010000005.1"/>
</dbReference>
<keyword evidence="7" id="KW-0813">Transport</keyword>
<evidence type="ECO:0000256" key="4">
    <source>
        <dbReference type="ARBA" id="ARBA00022692"/>
    </source>
</evidence>
<comment type="subcellular location">
    <subcellularLocation>
        <location evidence="1">Cell membrane</location>
        <topology evidence="1">Single-pass membrane protein</topology>
    </subcellularLocation>
    <subcellularLocation>
        <location evidence="7">Cell membrane</location>
        <topology evidence="7">Single-pass type II membrane protein</topology>
    </subcellularLocation>
</comment>
<evidence type="ECO:0000256" key="3">
    <source>
        <dbReference type="ARBA" id="ARBA00022475"/>
    </source>
</evidence>
<evidence type="ECO:0000313" key="9">
    <source>
        <dbReference type="EMBL" id="TXC63101.1"/>
    </source>
</evidence>
<evidence type="ECO:0000256" key="5">
    <source>
        <dbReference type="ARBA" id="ARBA00022989"/>
    </source>
</evidence>
<keyword evidence="4 7" id="KW-0812">Transmembrane</keyword>
<dbReference type="Pfam" id="PF02472">
    <property type="entry name" value="ExbD"/>
    <property type="match status" value="1"/>
</dbReference>
<dbReference type="GO" id="GO:0022857">
    <property type="term" value="F:transmembrane transporter activity"/>
    <property type="evidence" value="ECO:0007669"/>
    <property type="project" value="InterPro"/>
</dbReference>
<evidence type="ECO:0000313" key="10">
    <source>
        <dbReference type="Proteomes" id="UP000321249"/>
    </source>
</evidence>
<feature type="transmembrane region" description="Helical" evidence="8">
    <location>
        <begin position="21"/>
        <end position="44"/>
    </location>
</feature>
<gene>
    <name evidence="9" type="ORF">FRZ32_05160</name>
</gene>
<name>A0A5C6TSX7_9SPHN</name>
<organism evidence="9 10">
    <name type="scientific">Allosphingosinicella ginsenosidimutans</name>
    <dbReference type="NCBI Taxonomy" id="1176539"/>
    <lineage>
        <taxon>Bacteria</taxon>
        <taxon>Pseudomonadati</taxon>
        <taxon>Pseudomonadota</taxon>
        <taxon>Alphaproteobacteria</taxon>
        <taxon>Sphingomonadales</taxon>
        <taxon>Sphingomonadaceae</taxon>
        <taxon>Allosphingosinicella</taxon>
    </lineage>
</organism>
<reference evidence="9 10" key="1">
    <citation type="journal article" date="2015" name="J. Microbiol.">
        <title>Sphingosinicella ginsenosidimutans sp. nov., with ginsenoside converting activity.</title>
        <authorList>
            <person name="Kim J.K."/>
            <person name="Kang M.S."/>
            <person name="Park S.C."/>
            <person name="Kim K.M."/>
            <person name="Choi K."/>
            <person name="Yoon M.H."/>
            <person name="Im W.T."/>
        </authorList>
    </citation>
    <scope>NUCLEOTIDE SEQUENCE [LARGE SCALE GENOMIC DNA]</scope>
    <source>
        <strain evidence="9 10">BS-11</strain>
    </source>
</reference>
<evidence type="ECO:0000256" key="6">
    <source>
        <dbReference type="ARBA" id="ARBA00023136"/>
    </source>
</evidence>
<evidence type="ECO:0000256" key="2">
    <source>
        <dbReference type="ARBA" id="ARBA00005811"/>
    </source>
</evidence>
<keyword evidence="7" id="KW-0653">Protein transport</keyword>
<dbReference type="InterPro" id="IPR003400">
    <property type="entry name" value="ExbD"/>
</dbReference>
<dbReference type="PANTHER" id="PTHR30558:SF7">
    <property type="entry name" value="TOL-PAL SYSTEM PROTEIN TOLR"/>
    <property type="match status" value="1"/>
</dbReference>
<dbReference type="Gene3D" id="3.30.420.270">
    <property type="match status" value="1"/>
</dbReference>
<dbReference type="GO" id="GO:0015031">
    <property type="term" value="P:protein transport"/>
    <property type="evidence" value="ECO:0007669"/>
    <property type="project" value="UniProtKB-KW"/>
</dbReference>
<keyword evidence="10" id="KW-1185">Reference proteome</keyword>
<dbReference type="PANTHER" id="PTHR30558">
    <property type="entry name" value="EXBD MEMBRANE COMPONENT OF PMF-DRIVEN MACROMOLECULE IMPORT SYSTEM"/>
    <property type="match status" value="1"/>
</dbReference>